<keyword evidence="2" id="KW-1185">Reference proteome</keyword>
<accession>A0A1I8A9D7</accession>
<protein>
    <submittedName>
        <fullName evidence="3">Zgc:162324</fullName>
    </submittedName>
</protein>
<feature type="region of interest" description="Disordered" evidence="1">
    <location>
        <begin position="103"/>
        <end position="140"/>
    </location>
</feature>
<evidence type="ECO:0000313" key="2">
    <source>
        <dbReference type="Proteomes" id="UP000095287"/>
    </source>
</evidence>
<dbReference type="WBParaSite" id="L893_g3429.t1">
    <property type="protein sequence ID" value="L893_g3429.t1"/>
    <property type="gene ID" value="L893_g3429"/>
</dbReference>
<evidence type="ECO:0000256" key="1">
    <source>
        <dbReference type="SAM" id="MobiDB-lite"/>
    </source>
</evidence>
<feature type="compositionally biased region" description="Polar residues" evidence="1">
    <location>
        <begin position="126"/>
        <end position="140"/>
    </location>
</feature>
<name>A0A1I8A9D7_9BILA</name>
<reference evidence="3" key="1">
    <citation type="submission" date="2016-11" db="UniProtKB">
        <authorList>
            <consortium name="WormBaseParasite"/>
        </authorList>
    </citation>
    <scope>IDENTIFICATION</scope>
</reference>
<dbReference type="AlphaFoldDB" id="A0A1I8A9D7"/>
<evidence type="ECO:0000313" key="3">
    <source>
        <dbReference type="WBParaSite" id="L893_g3429.t1"/>
    </source>
</evidence>
<proteinExistence type="predicted"/>
<dbReference type="Proteomes" id="UP000095287">
    <property type="component" value="Unplaced"/>
</dbReference>
<organism evidence="2 3">
    <name type="scientific">Steinernema glaseri</name>
    <dbReference type="NCBI Taxonomy" id="37863"/>
    <lineage>
        <taxon>Eukaryota</taxon>
        <taxon>Metazoa</taxon>
        <taxon>Ecdysozoa</taxon>
        <taxon>Nematoda</taxon>
        <taxon>Chromadorea</taxon>
        <taxon>Rhabditida</taxon>
        <taxon>Tylenchina</taxon>
        <taxon>Panagrolaimomorpha</taxon>
        <taxon>Strongyloidoidea</taxon>
        <taxon>Steinernematidae</taxon>
        <taxon>Steinernema</taxon>
    </lineage>
</organism>
<feature type="compositionally biased region" description="Basic and acidic residues" evidence="1">
    <location>
        <begin position="114"/>
        <end position="125"/>
    </location>
</feature>
<sequence length="140" mass="15902">LEVHSVMENCWMTNLNLKSFSNFSKPILEHPVDPDPGFSTEEAIFICLHKQCSMSSASRDTSYTQGGRKRPELLRVNQVEHGEGGALWFLEDTEAQWVASVEEGRKRTFSQVRSEARSSESELRSQGDSAADQQEQQHWT</sequence>